<feature type="compositionally biased region" description="Basic residues" evidence="1">
    <location>
        <begin position="420"/>
        <end position="432"/>
    </location>
</feature>
<feature type="compositionally biased region" description="Basic and acidic residues" evidence="1">
    <location>
        <begin position="611"/>
        <end position="621"/>
    </location>
</feature>
<name>A0A2H3JQV9_WOLCO</name>
<feature type="compositionally biased region" description="Polar residues" evidence="1">
    <location>
        <begin position="86"/>
        <end position="100"/>
    </location>
</feature>
<accession>A0A2H3JQV9</accession>
<evidence type="ECO:0000313" key="3">
    <source>
        <dbReference type="Proteomes" id="UP000218811"/>
    </source>
</evidence>
<dbReference type="OMA" id="ESFIRVV"/>
<evidence type="ECO:0000313" key="2">
    <source>
        <dbReference type="EMBL" id="PCH44532.1"/>
    </source>
</evidence>
<dbReference type="STRING" id="742152.A0A2H3JQV9"/>
<proteinExistence type="predicted"/>
<dbReference type="EMBL" id="KB468157">
    <property type="protein sequence ID" value="PCH44532.1"/>
    <property type="molecule type" value="Genomic_DNA"/>
</dbReference>
<feature type="region of interest" description="Disordered" evidence="1">
    <location>
        <begin position="394"/>
        <end position="443"/>
    </location>
</feature>
<protein>
    <submittedName>
        <fullName evidence="2">Uncharacterized protein</fullName>
    </submittedName>
</protein>
<evidence type="ECO:0000256" key="1">
    <source>
        <dbReference type="SAM" id="MobiDB-lite"/>
    </source>
</evidence>
<reference evidence="2 3" key="1">
    <citation type="journal article" date="2012" name="Science">
        <title>The Paleozoic origin of enzymatic lignin decomposition reconstructed from 31 fungal genomes.</title>
        <authorList>
            <person name="Floudas D."/>
            <person name="Binder M."/>
            <person name="Riley R."/>
            <person name="Barry K."/>
            <person name="Blanchette R.A."/>
            <person name="Henrissat B."/>
            <person name="Martinez A.T."/>
            <person name="Otillar R."/>
            <person name="Spatafora J.W."/>
            <person name="Yadav J.S."/>
            <person name="Aerts A."/>
            <person name="Benoit I."/>
            <person name="Boyd A."/>
            <person name="Carlson A."/>
            <person name="Copeland A."/>
            <person name="Coutinho P.M."/>
            <person name="de Vries R.P."/>
            <person name="Ferreira P."/>
            <person name="Findley K."/>
            <person name="Foster B."/>
            <person name="Gaskell J."/>
            <person name="Glotzer D."/>
            <person name="Gorecki P."/>
            <person name="Heitman J."/>
            <person name="Hesse C."/>
            <person name="Hori C."/>
            <person name="Igarashi K."/>
            <person name="Jurgens J.A."/>
            <person name="Kallen N."/>
            <person name="Kersten P."/>
            <person name="Kohler A."/>
            <person name="Kuees U."/>
            <person name="Kumar T.K.A."/>
            <person name="Kuo A."/>
            <person name="LaButti K."/>
            <person name="Larrondo L.F."/>
            <person name="Lindquist E."/>
            <person name="Ling A."/>
            <person name="Lombard V."/>
            <person name="Lucas S."/>
            <person name="Lundell T."/>
            <person name="Martin R."/>
            <person name="McLaughlin D.J."/>
            <person name="Morgenstern I."/>
            <person name="Morin E."/>
            <person name="Murat C."/>
            <person name="Nagy L.G."/>
            <person name="Nolan M."/>
            <person name="Ohm R.A."/>
            <person name="Patyshakuliyeva A."/>
            <person name="Rokas A."/>
            <person name="Ruiz-Duenas F.J."/>
            <person name="Sabat G."/>
            <person name="Salamov A."/>
            <person name="Samejima M."/>
            <person name="Schmutz J."/>
            <person name="Slot J.C."/>
            <person name="St John F."/>
            <person name="Stenlid J."/>
            <person name="Sun H."/>
            <person name="Sun S."/>
            <person name="Syed K."/>
            <person name="Tsang A."/>
            <person name="Wiebenga A."/>
            <person name="Young D."/>
            <person name="Pisabarro A."/>
            <person name="Eastwood D.C."/>
            <person name="Martin F."/>
            <person name="Cullen D."/>
            <person name="Grigoriev I.V."/>
            <person name="Hibbett D.S."/>
        </authorList>
    </citation>
    <scope>NUCLEOTIDE SEQUENCE [LARGE SCALE GENOMIC DNA]</scope>
    <source>
        <strain evidence="2 3">MD-104</strain>
    </source>
</reference>
<dbReference type="Proteomes" id="UP000218811">
    <property type="component" value="Unassembled WGS sequence"/>
</dbReference>
<feature type="region of interest" description="Disordered" evidence="1">
    <location>
        <begin position="539"/>
        <end position="621"/>
    </location>
</feature>
<feature type="compositionally biased region" description="Polar residues" evidence="1">
    <location>
        <begin position="542"/>
        <end position="556"/>
    </location>
</feature>
<dbReference type="OrthoDB" id="3271284at2759"/>
<organism evidence="2 3">
    <name type="scientific">Wolfiporia cocos (strain MD-104)</name>
    <name type="common">Brown rot fungus</name>
    <dbReference type="NCBI Taxonomy" id="742152"/>
    <lineage>
        <taxon>Eukaryota</taxon>
        <taxon>Fungi</taxon>
        <taxon>Dikarya</taxon>
        <taxon>Basidiomycota</taxon>
        <taxon>Agaricomycotina</taxon>
        <taxon>Agaricomycetes</taxon>
        <taxon>Polyporales</taxon>
        <taxon>Phaeolaceae</taxon>
        <taxon>Wolfiporia</taxon>
    </lineage>
</organism>
<feature type="region of interest" description="Disordered" evidence="1">
    <location>
        <begin position="1"/>
        <end position="107"/>
    </location>
</feature>
<keyword evidence="3" id="KW-1185">Reference proteome</keyword>
<sequence>MDLKRALSPTAFSQTGTLRARPNGPRAPKQAPKDSIPLDMCARSIEEATPAYSSPRSSARESLATPAYAPEEPPFESGRQRRMSVGVQTSTSAQATNGEPATSAAPPAVKAIRKVPTLSPPPPLNLEPVPIQWRGMSLSTAKWTLTSAQLQEMVSTAIRQSAQESFIRLVPLETLEGDVDRELQRLESLKATSQAQYRFSMQRRMMLLQSINALSYSQLTDGSGGGETLANLTAQLAETTAACDRLLETLLSIADQRAQIQRLQDVHVASALAMAVRKMNESYGRRVDELAAAGAQIDELRDELDEAWQIAEEMAQEMDALDNFDLGFGDDDVASEFDDVSAVVGDSRTEHSVQLAEVVGITGKAVAAEARYTSMVGALRPPPVADRASRVVAARRRSMRTSKASLRLPRQPSESSVSPRRARSRSKSRRRPSMNSRADVPAVPAIRIDTAPSQGSFLELAETRPTSPMSPAAPAQIPAFPQVLMINPTSKRDTIELPEPSPNPTIPSPGFDRTVIPPLTMHAAKDDLCFTSARERKLSMRRVQSLQPQSRTTDSLYGSLHRTSADHRELDGTFPDKLGSKPKRYSVPLKATLPMEPVESAPSPPQGEESSSQHKTTDVAS</sequence>
<dbReference type="AlphaFoldDB" id="A0A2H3JQV9"/>
<gene>
    <name evidence="2" type="ORF">WOLCODRAFT_139058</name>
</gene>